<accession>A0ACA9RW44</accession>
<dbReference type="Proteomes" id="UP000789920">
    <property type="component" value="Unassembled WGS sequence"/>
</dbReference>
<comment type="caution">
    <text evidence="1">The sequence shown here is derived from an EMBL/GenBank/DDBJ whole genome shotgun (WGS) entry which is preliminary data.</text>
</comment>
<proteinExistence type="predicted"/>
<dbReference type="EMBL" id="CAJVQC010073868">
    <property type="protein sequence ID" value="CAG8812604.1"/>
    <property type="molecule type" value="Genomic_DNA"/>
</dbReference>
<reference evidence="1" key="1">
    <citation type="submission" date="2021-06" db="EMBL/GenBank/DDBJ databases">
        <authorList>
            <person name="Kallberg Y."/>
            <person name="Tangrot J."/>
            <person name="Rosling A."/>
        </authorList>
    </citation>
    <scope>NUCLEOTIDE SEQUENCE</scope>
    <source>
        <strain evidence="1">MA461A</strain>
    </source>
</reference>
<feature type="non-terminal residue" evidence="1">
    <location>
        <position position="1"/>
    </location>
</feature>
<gene>
    <name evidence="1" type="ORF">RPERSI_LOCUS23560</name>
</gene>
<keyword evidence="2" id="KW-1185">Reference proteome</keyword>
<evidence type="ECO:0000313" key="1">
    <source>
        <dbReference type="EMBL" id="CAG8812604.1"/>
    </source>
</evidence>
<name>A0ACA9RW44_9GLOM</name>
<organism evidence="1 2">
    <name type="scientific">Racocetra persica</name>
    <dbReference type="NCBI Taxonomy" id="160502"/>
    <lineage>
        <taxon>Eukaryota</taxon>
        <taxon>Fungi</taxon>
        <taxon>Fungi incertae sedis</taxon>
        <taxon>Mucoromycota</taxon>
        <taxon>Glomeromycotina</taxon>
        <taxon>Glomeromycetes</taxon>
        <taxon>Diversisporales</taxon>
        <taxon>Gigasporaceae</taxon>
        <taxon>Racocetra</taxon>
    </lineage>
</organism>
<sequence length="115" mass="13101">HLSNNYEYLAESLKNLTDGNDILSPTELAVKELTEEKFQLQAQLKQKQEEIDRLKNSDSGELRETITNLQSEQAALELALAEETASKTLIENKLTTDTEILNQQKQKLNQQENTI</sequence>
<evidence type="ECO:0000313" key="2">
    <source>
        <dbReference type="Proteomes" id="UP000789920"/>
    </source>
</evidence>
<protein>
    <submittedName>
        <fullName evidence="1">5269_t:CDS:1</fullName>
    </submittedName>
</protein>